<evidence type="ECO:0000313" key="2">
    <source>
        <dbReference type="EMBL" id="KAJ1145962.1"/>
    </source>
</evidence>
<dbReference type="Proteomes" id="UP001066276">
    <property type="component" value="Chromosome 6"/>
</dbReference>
<gene>
    <name evidence="2" type="ORF">NDU88_012245</name>
</gene>
<dbReference type="AlphaFoldDB" id="A0AAV7QZL0"/>
<accession>A0AAV7QZL0</accession>
<evidence type="ECO:0000313" key="3">
    <source>
        <dbReference type="Proteomes" id="UP001066276"/>
    </source>
</evidence>
<organism evidence="2 3">
    <name type="scientific">Pleurodeles waltl</name>
    <name type="common">Iberian ribbed newt</name>
    <dbReference type="NCBI Taxonomy" id="8319"/>
    <lineage>
        <taxon>Eukaryota</taxon>
        <taxon>Metazoa</taxon>
        <taxon>Chordata</taxon>
        <taxon>Craniata</taxon>
        <taxon>Vertebrata</taxon>
        <taxon>Euteleostomi</taxon>
        <taxon>Amphibia</taxon>
        <taxon>Batrachia</taxon>
        <taxon>Caudata</taxon>
        <taxon>Salamandroidea</taxon>
        <taxon>Salamandridae</taxon>
        <taxon>Pleurodelinae</taxon>
        <taxon>Pleurodeles</taxon>
    </lineage>
</organism>
<protein>
    <submittedName>
        <fullName evidence="2">Uncharacterized protein</fullName>
    </submittedName>
</protein>
<reference evidence="2" key="1">
    <citation type="journal article" date="2022" name="bioRxiv">
        <title>Sequencing and chromosome-scale assembly of the giantPleurodeles waltlgenome.</title>
        <authorList>
            <person name="Brown T."/>
            <person name="Elewa A."/>
            <person name="Iarovenko S."/>
            <person name="Subramanian E."/>
            <person name="Araus A.J."/>
            <person name="Petzold A."/>
            <person name="Susuki M."/>
            <person name="Suzuki K.-i.T."/>
            <person name="Hayashi T."/>
            <person name="Toyoda A."/>
            <person name="Oliveira C."/>
            <person name="Osipova E."/>
            <person name="Leigh N.D."/>
            <person name="Simon A."/>
            <person name="Yun M.H."/>
        </authorList>
    </citation>
    <scope>NUCLEOTIDE SEQUENCE</scope>
    <source>
        <strain evidence="2">20211129_DDA</strain>
        <tissue evidence="2">Liver</tissue>
    </source>
</reference>
<feature type="compositionally biased region" description="Basic and acidic residues" evidence="1">
    <location>
        <begin position="44"/>
        <end position="65"/>
    </location>
</feature>
<sequence>MEEEAVRGASQASEAPKPRSLPAVNAEGYARRRRRRPAARRHIREVSFSETRETSSEATRKDASSDLHPAANDYIPRVSHVVEKVDANLAIQVSLLDGNIQVSLLVLEDTSKPDVKMHTDLTGVVLHIT</sequence>
<feature type="compositionally biased region" description="Basic residues" evidence="1">
    <location>
        <begin position="31"/>
        <end position="43"/>
    </location>
</feature>
<comment type="caution">
    <text evidence="2">The sequence shown here is derived from an EMBL/GenBank/DDBJ whole genome shotgun (WGS) entry which is preliminary data.</text>
</comment>
<feature type="region of interest" description="Disordered" evidence="1">
    <location>
        <begin position="1"/>
        <end position="70"/>
    </location>
</feature>
<name>A0AAV7QZL0_PLEWA</name>
<evidence type="ECO:0000256" key="1">
    <source>
        <dbReference type="SAM" id="MobiDB-lite"/>
    </source>
</evidence>
<dbReference type="EMBL" id="JANPWB010000010">
    <property type="protein sequence ID" value="KAJ1145962.1"/>
    <property type="molecule type" value="Genomic_DNA"/>
</dbReference>
<keyword evidence="3" id="KW-1185">Reference proteome</keyword>
<proteinExistence type="predicted"/>